<dbReference type="STRING" id="402734.SAMN05660918_0131"/>
<evidence type="ECO:0000256" key="4">
    <source>
        <dbReference type="SAM" id="SignalP"/>
    </source>
</evidence>
<keyword evidence="1 6" id="KW-0238">DNA-binding</keyword>
<keyword evidence="2" id="KW-0175">Coiled coil</keyword>
<accession>A0A1H6Y770</accession>
<feature type="coiled-coil region" evidence="2">
    <location>
        <begin position="122"/>
        <end position="149"/>
    </location>
</feature>
<dbReference type="PROSITE" id="PS01124">
    <property type="entry name" value="HTH_ARAC_FAMILY_2"/>
    <property type="match status" value="1"/>
</dbReference>
<keyword evidence="3" id="KW-1133">Transmembrane helix</keyword>
<evidence type="ECO:0000256" key="2">
    <source>
        <dbReference type="SAM" id="Coils"/>
    </source>
</evidence>
<evidence type="ECO:0000313" key="7">
    <source>
        <dbReference type="Proteomes" id="UP000199702"/>
    </source>
</evidence>
<evidence type="ECO:0000259" key="5">
    <source>
        <dbReference type="PROSITE" id="PS01124"/>
    </source>
</evidence>
<proteinExistence type="predicted"/>
<feature type="signal peptide" evidence="4">
    <location>
        <begin position="1"/>
        <end position="24"/>
    </location>
</feature>
<dbReference type="PANTHER" id="PTHR43280">
    <property type="entry name" value="ARAC-FAMILY TRANSCRIPTIONAL REGULATOR"/>
    <property type="match status" value="1"/>
</dbReference>
<dbReference type="PANTHER" id="PTHR43280:SF34">
    <property type="entry name" value="ARAC-FAMILY TRANSCRIPTIONAL REGULATOR"/>
    <property type="match status" value="1"/>
</dbReference>
<dbReference type="Gene3D" id="1.10.10.60">
    <property type="entry name" value="Homeodomain-like"/>
    <property type="match status" value="2"/>
</dbReference>
<protein>
    <submittedName>
        <fullName evidence="6">AraC-type DNA-binding protein</fullName>
    </submittedName>
</protein>
<feature type="coiled-coil region" evidence="2">
    <location>
        <begin position="234"/>
        <end position="264"/>
    </location>
</feature>
<organism evidence="6 7">
    <name type="scientific">Flavobacterium terrigena</name>
    <dbReference type="NCBI Taxonomy" id="402734"/>
    <lineage>
        <taxon>Bacteria</taxon>
        <taxon>Pseudomonadati</taxon>
        <taxon>Bacteroidota</taxon>
        <taxon>Flavobacteriia</taxon>
        <taxon>Flavobacteriales</taxon>
        <taxon>Flavobacteriaceae</taxon>
        <taxon>Flavobacterium</taxon>
    </lineage>
</organism>
<sequence length="517" mass="60210">MNKKLFHFTINFLLISLISLKAHAQNSQNKESLNTEMESLIFTNPKQSLKIAQHLLSKSNTTNSEKAKINLIIAKTYFVNGDYSASLTFLFDQKEYISYLSELDQIEIEIYKAKIFRKINLFDEVNLILNNIENKIKNISDEEAKLNATTLFNIEKISYDFNSVAAKKGIEFLKSNNGLLHPEVKLWKKVAMGNFYLETKNLELASQYYNSVLEGIKKEEIQNLNAKVNILIGLANISLQNKEYQKTKRLLNEAMNDATFIQNEYLKYRIVRQQLINYQALNDESSYKETYKLFKDIDGELSGMEENTLNVAYNLISEEYNVIEEAKKENYFKSLYICFIIFGLTFIVCFFYWRKYQQRKINLTEVLKYLELTRTNTIENKVVKIEVLKRINIPKETEELILSKLKKFENTTKFTNNDISLAVLAGQFETNTKYLSEIINSHYNVNFNTYINKLRINYLVEKLKSDSNFMNYKISYLAEVSGFTSHSSFATIFKSITGISPVTFIELLKEENAKKIA</sequence>
<feature type="transmembrane region" description="Helical" evidence="3">
    <location>
        <begin position="334"/>
        <end position="353"/>
    </location>
</feature>
<gene>
    <name evidence="6" type="ORF">SAMN05660918_0131</name>
</gene>
<dbReference type="SMART" id="SM00342">
    <property type="entry name" value="HTH_ARAC"/>
    <property type="match status" value="1"/>
</dbReference>
<evidence type="ECO:0000256" key="1">
    <source>
        <dbReference type="ARBA" id="ARBA00023125"/>
    </source>
</evidence>
<dbReference type="GO" id="GO:0043565">
    <property type="term" value="F:sequence-specific DNA binding"/>
    <property type="evidence" value="ECO:0007669"/>
    <property type="project" value="InterPro"/>
</dbReference>
<dbReference type="Pfam" id="PF12833">
    <property type="entry name" value="HTH_18"/>
    <property type="match status" value="1"/>
</dbReference>
<evidence type="ECO:0000313" key="6">
    <source>
        <dbReference type="EMBL" id="SEJ36316.1"/>
    </source>
</evidence>
<dbReference type="RefSeq" id="WP_091315982.1">
    <property type="nucleotide sequence ID" value="NZ_CBCSJU010000001.1"/>
</dbReference>
<dbReference type="AlphaFoldDB" id="A0A1H6Y770"/>
<keyword evidence="7" id="KW-1185">Reference proteome</keyword>
<dbReference type="OrthoDB" id="5295174at2"/>
<keyword evidence="3" id="KW-0812">Transmembrane</keyword>
<dbReference type="InterPro" id="IPR018060">
    <property type="entry name" value="HTH_AraC"/>
</dbReference>
<feature type="domain" description="HTH araC/xylS-type" evidence="5">
    <location>
        <begin position="395"/>
        <end position="507"/>
    </location>
</feature>
<name>A0A1H6Y770_9FLAO</name>
<evidence type="ECO:0000256" key="3">
    <source>
        <dbReference type="SAM" id="Phobius"/>
    </source>
</evidence>
<dbReference type="Proteomes" id="UP000199702">
    <property type="component" value="Unassembled WGS sequence"/>
</dbReference>
<dbReference type="GO" id="GO:0003700">
    <property type="term" value="F:DNA-binding transcription factor activity"/>
    <property type="evidence" value="ECO:0007669"/>
    <property type="project" value="InterPro"/>
</dbReference>
<keyword evidence="4" id="KW-0732">Signal</keyword>
<feature type="chain" id="PRO_5011771640" evidence="4">
    <location>
        <begin position="25"/>
        <end position="517"/>
    </location>
</feature>
<keyword evidence="3" id="KW-0472">Membrane</keyword>
<reference evidence="7" key="1">
    <citation type="submission" date="2016-10" db="EMBL/GenBank/DDBJ databases">
        <authorList>
            <person name="Varghese N."/>
            <person name="Submissions S."/>
        </authorList>
    </citation>
    <scope>NUCLEOTIDE SEQUENCE [LARGE SCALE GENOMIC DNA]</scope>
    <source>
        <strain evidence="7">DSM 17934</strain>
    </source>
</reference>
<dbReference type="EMBL" id="FNYA01000012">
    <property type="protein sequence ID" value="SEJ36316.1"/>
    <property type="molecule type" value="Genomic_DNA"/>
</dbReference>